<evidence type="ECO:0000313" key="2">
    <source>
        <dbReference type="Proteomes" id="UP000830116"/>
    </source>
</evidence>
<reference evidence="1" key="1">
    <citation type="submission" date="2022-03" db="EMBL/GenBank/DDBJ databases">
        <title>Genome Identification and Characterization of new species Bdellovibrio reynosense LBG001 sp. nov. from a Mexico soil sample.</title>
        <authorList>
            <person name="Camilli A."/>
            <person name="Ajao Y."/>
            <person name="Guo X."/>
        </authorList>
    </citation>
    <scope>NUCLEOTIDE SEQUENCE</scope>
    <source>
        <strain evidence="1">LBG001</strain>
    </source>
</reference>
<dbReference type="EMBL" id="CP093442">
    <property type="protein sequence ID" value="UOF02706.1"/>
    <property type="molecule type" value="Genomic_DNA"/>
</dbReference>
<dbReference type="Pfam" id="PF17653">
    <property type="entry name" value="DUF5522"/>
    <property type="match status" value="1"/>
</dbReference>
<dbReference type="InterPro" id="IPR040807">
    <property type="entry name" value="DUF5522"/>
</dbReference>
<dbReference type="Proteomes" id="UP000830116">
    <property type="component" value="Chromosome"/>
</dbReference>
<proteinExistence type="predicted"/>
<organism evidence="1 2">
    <name type="scientific">Bdellovibrio reynosensis</name>
    <dbReference type="NCBI Taxonomy" id="2835041"/>
    <lineage>
        <taxon>Bacteria</taxon>
        <taxon>Pseudomonadati</taxon>
        <taxon>Bdellovibrionota</taxon>
        <taxon>Bdellovibrionia</taxon>
        <taxon>Bdellovibrionales</taxon>
        <taxon>Pseudobdellovibrionaceae</taxon>
        <taxon>Bdellovibrio</taxon>
    </lineage>
</organism>
<name>A0ABY4CCK7_9BACT</name>
<dbReference type="PANTHER" id="PTHR21037:SF2">
    <property type="entry name" value="SIMILAR TO NOVEL PROTEIN"/>
    <property type="match status" value="1"/>
</dbReference>
<dbReference type="RefSeq" id="WP_243540499.1">
    <property type="nucleotide sequence ID" value="NZ_CP093442.1"/>
</dbReference>
<gene>
    <name evidence="1" type="ORF">MNR06_07055</name>
</gene>
<keyword evidence="2" id="KW-1185">Reference proteome</keyword>
<sequence length="63" mass="7256">MNSRDEIIKKLHEEAIKNGSDTYIDPLTGYQVFTEVFHKNRGYCCNSGCRHCPYKNSVNKSSK</sequence>
<accession>A0ABY4CCK7</accession>
<evidence type="ECO:0000313" key="1">
    <source>
        <dbReference type="EMBL" id="UOF02706.1"/>
    </source>
</evidence>
<protein>
    <submittedName>
        <fullName evidence="1">DUF5522 domain-containing protein</fullName>
    </submittedName>
</protein>
<dbReference type="PANTHER" id="PTHR21037">
    <property type="entry name" value="39S RIBOSOMAL PROTEIN L14, MITOCHONDRIAL"/>
    <property type="match status" value="1"/>
</dbReference>